<dbReference type="EMBL" id="CM039428">
    <property type="protein sequence ID" value="KAI4350672.1"/>
    <property type="molecule type" value="Genomic_DNA"/>
</dbReference>
<evidence type="ECO:0000313" key="2">
    <source>
        <dbReference type="Proteomes" id="UP000828941"/>
    </source>
</evidence>
<proteinExistence type="predicted"/>
<reference evidence="1 2" key="1">
    <citation type="journal article" date="2022" name="DNA Res.">
        <title>Chromosomal-level genome assembly of the orchid tree Bauhinia variegata (Leguminosae; Cercidoideae) supports the allotetraploid origin hypothesis of Bauhinia.</title>
        <authorList>
            <person name="Zhong Y."/>
            <person name="Chen Y."/>
            <person name="Zheng D."/>
            <person name="Pang J."/>
            <person name="Liu Y."/>
            <person name="Luo S."/>
            <person name="Meng S."/>
            <person name="Qian L."/>
            <person name="Wei D."/>
            <person name="Dai S."/>
            <person name="Zhou R."/>
        </authorList>
    </citation>
    <scope>NUCLEOTIDE SEQUENCE [LARGE SCALE GENOMIC DNA]</scope>
    <source>
        <strain evidence="1">BV-YZ2020</strain>
    </source>
</reference>
<protein>
    <submittedName>
        <fullName evidence="1">Uncharacterized protein</fullName>
    </submittedName>
</protein>
<accession>A0ACB9PSD8</accession>
<sequence length="496" mass="55916">MDFESSFSSSHSGVFQETDRKPEISAAIPFPVHPICNVNFNDTVHPNHYFQQQQQGNHFYRSHPVFTPSTVTPSPVSRSPIPLFEASSSRANPFESYQYTTKDFLRSHYHHQAAPAEVEMRMEFTPPPTPETKIGLTLGGDFMYSFPAARRSNQSNLWEFSSQKIPTQASVQGSGLFEGFGSAGKMRLHDELASLITLGNEWEADTPQTKNKKKKRSQKSTKHNPNTTPIIIKGQWTPEEDSVLIQLVERHGLKKWSEIAKSLTGRVGKQCRERWHNHLRPDIRKDAWTTEEDYILIEAHQQVGNRWAEIARRLPGRTENTIKNHWNATKRRQNSKRYRNRASTSQPSSLQVYIMHVTEAEAAAKRAMGMQEENNKNHDHEEEDHDDYDDESISDDEIDFMSSEEWAPAAATDGDGNGGDGYGIGGQEAGHVAAVPNMFAGNGGSSVEVAANNGPAEEEENYGMSMEMASLVQAQDVRMKKEMDLMEMICGKNQHH</sequence>
<evidence type="ECO:0000313" key="1">
    <source>
        <dbReference type="EMBL" id="KAI4350672.1"/>
    </source>
</evidence>
<organism evidence="1 2">
    <name type="scientific">Bauhinia variegata</name>
    <name type="common">Purple orchid tree</name>
    <name type="synonym">Phanera variegata</name>
    <dbReference type="NCBI Taxonomy" id="167791"/>
    <lineage>
        <taxon>Eukaryota</taxon>
        <taxon>Viridiplantae</taxon>
        <taxon>Streptophyta</taxon>
        <taxon>Embryophyta</taxon>
        <taxon>Tracheophyta</taxon>
        <taxon>Spermatophyta</taxon>
        <taxon>Magnoliopsida</taxon>
        <taxon>eudicotyledons</taxon>
        <taxon>Gunneridae</taxon>
        <taxon>Pentapetalae</taxon>
        <taxon>rosids</taxon>
        <taxon>fabids</taxon>
        <taxon>Fabales</taxon>
        <taxon>Fabaceae</taxon>
        <taxon>Cercidoideae</taxon>
        <taxon>Cercideae</taxon>
        <taxon>Bauhiniinae</taxon>
        <taxon>Bauhinia</taxon>
    </lineage>
</organism>
<comment type="caution">
    <text evidence="1">The sequence shown here is derived from an EMBL/GenBank/DDBJ whole genome shotgun (WGS) entry which is preliminary data.</text>
</comment>
<name>A0ACB9PSD8_BAUVA</name>
<dbReference type="Proteomes" id="UP000828941">
    <property type="component" value="Chromosome 3"/>
</dbReference>
<gene>
    <name evidence="1" type="ORF">L6164_005104</name>
</gene>
<keyword evidence="2" id="KW-1185">Reference proteome</keyword>